<gene>
    <name evidence="4" type="ORF">P4H66_23910</name>
</gene>
<feature type="region of interest" description="Disordered" evidence="2">
    <location>
        <begin position="178"/>
        <end position="197"/>
    </location>
</feature>
<dbReference type="Proteomes" id="UP001344632">
    <property type="component" value="Unassembled WGS sequence"/>
</dbReference>
<evidence type="ECO:0000256" key="2">
    <source>
        <dbReference type="SAM" id="MobiDB-lite"/>
    </source>
</evidence>
<dbReference type="SUPFAM" id="SSF51735">
    <property type="entry name" value="NAD(P)-binding Rossmann-fold domains"/>
    <property type="match status" value="1"/>
</dbReference>
<dbReference type="EMBL" id="JARLKZ010000020">
    <property type="protein sequence ID" value="MEC0242861.1"/>
    <property type="molecule type" value="Genomic_DNA"/>
</dbReference>
<dbReference type="InterPro" id="IPR036291">
    <property type="entry name" value="NAD(P)-bd_dom_sf"/>
</dbReference>
<dbReference type="InterPro" id="IPR028939">
    <property type="entry name" value="P5C_Rdtase_cat_N"/>
</dbReference>
<evidence type="ECO:0000259" key="3">
    <source>
        <dbReference type="Pfam" id="PF03807"/>
    </source>
</evidence>
<dbReference type="PANTHER" id="PTHR14239">
    <property type="entry name" value="DUDULIN-RELATED"/>
    <property type="match status" value="1"/>
</dbReference>
<keyword evidence="1" id="KW-0560">Oxidoreductase</keyword>
<dbReference type="InterPro" id="IPR051267">
    <property type="entry name" value="STEAP_metalloreductase"/>
</dbReference>
<evidence type="ECO:0000313" key="4">
    <source>
        <dbReference type="EMBL" id="MEC0242861.1"/>
    </source>
</evidence>
<sequence length="219" mass="23507">MKIAIIGAGNIGGNLARRLTKLGHDVSIANSRGPHTLTELAAETGAQPKEVSDVARDAELVVVTIPQKNIPDLPDGVLDHTAPNAVIIDTGNYYPQQRDGLIAEIEAGLQESRWVEQHLKRPVNKAFNGISALNLLERGLPVGSPGRLALPVAGDNPSAKKVVLQLVEELGFDAVDAGGLDDSWRQQPGTPSYREHDLESLRQALAEASPERREAFKAQ</sequence>
<name>A0ABU6GWU3_9BACL</name>
<evidence type="ECO:0000313" key="5">
    <source>
        <dbReference type="Proteomes" id="UP001344632"/>
    </source>
</evidence>
<protein>
    <submittedName>
        <fullName evidence="4">NAD(P)-binding domain-containing protein</fullName>
    </submittedName>
</protein>
<accession>A0ABU6GWU3</accession>
<dbReference type="Pfam" id="PF03807">
    <property type="entry name" value="F420_oxidored"/>
    <property type="match status" value="1"/>
</dbReference>
<feature type="domain" description="Pyrroline-5-carboxylate reductase catalytic N-terminal" evidence="3">
    <location>
        <begin position="2"/>
        <end position="93"/>
    </location>
</feature>
<dbReference type="RefSeq" id="WP_326090622.1">
    <property type="nucleotide sequence ID" value="NZ_JARLKZ010000020.1"/>
</dbReference>
<dbReference type="Gene3D" id="3.40.50.720">
    <property type="entry name" value="NAD(P)-binding Rossmann-like Domain"/>
    <property type="match status" value="1"/>
</dbReference>
<organism evidence="4 5">
    <name type="scientific">Paenibacillus dokdonensis</name>
    <dbReference type="NCBI Taxonomy" id="2567944"/>
    <lineage>
        <taxon>Bacteria</taxon>
        <taxon>Bacillati</taxon>
        <taxon>Bacillota</taxon>
        <taxon>Bacilli</taxon>
        <taxon>Bacillales</taxon>
        <taxon>Paenibacillaceae</taxon>
        <taxon>Paenibacillus</taxon>
    </lineage>
</organism>
<reference evidence="4 5" key="1">
    <citation type="submission" date="2023-03" db="EMBL/GenBank/DDBJ databases">
        <title>Bacillus Genome Sequencing.</title>
        <authorList>
            <person name="Dunlap C."/>
        </authorList>
    </citation>
    <scope>NUCLEOTIDE SEQUENCE [LARGE SCALE GENOMIC DNA]</scope>
    <source>
        <strain evidence="4 5">BD-525</strain>
    </source>
</reference>
<keyword evidence="5" id="KW-1185">Reference proteome</keyword>
<comment type="caution">
    <text evidence="4">The sequence shown here is derived from an EMBL/GenBank/DDBJ whole genome shotgun (WGS) entry which is preliminary data.</text>
</comment>
<evidence type="ECO:0000256" key="1">
    <source>
        <dbReference type="ARBA" id="ARBA00023002"/>
    </source>
</evidence>
<proteinExistence type="predicted"/>